<evidence type="ECO:0000313" key="2">
    <source>
        <dbReference type="Proteomes" id="UP001642485"/>
    </source>
</evidence>
<dbReference type="Pfam" id="PF15738">
    <property type="entry name" value="YafQ_toxin"/>
    <property type="match status" value="1"/>
</dbReference>
<gene>
    <name evidence="1" type="primary">yafQ</name>
    <name evidence="1" type="ORF">OB144RH_06840</name>
</gene>
<reference evidence="1 2" key="1">
    <citation type="submission" date="2024-02" db="EMBL/GenBank/DDBJ databases">
        <authorList>
            <person name="Nijsse B."/>
            <person name="Sprong H."/>
        </authorList>
    </citation>
    <scope>NUCLEOTIDE SEQUENCE [LARGE SCALE GENOMIC DNA]</scope>
    <source>
        <strain evidence="1">OB144</strain>
    </source>
</reference>
<organism evidence="1 2">
    <name type="scientific">Rickettsia helvetica</name>
    <dbReference type="NCBI Taxonomy" id="35789"/>
    <lineage>
        <taxon>Bacteria</taxon>
        <taxon>Pseudomonadati</taxon>
        <taxon>Pseudomonadota</taxon>
        <taxon>Alphaproteobacteria</taxon>
        <taxon>Rickettsiales</taxon>
        <taxon>Rickettsiaceae</taxon>
        <taxon>Rickettsieae</taxon>
        <taxon>Rickettsia</taxon>
        <taxon>spotted fever group</taxon>
    </lineage>
</organism>
<dbReference type="EMBL" id="OZ018776">
    <property type="protein sequence ID" value="CAK9121487.1"/>
    <property type="molecule type" value="Genomic_DNA"/>
</dbReference>
<evidence type="ECO:0000313" key="1">
    <source>
        <dbReference type="EMBL" id="CAK9121487.1"/>
    </source>
</evidence>
<sequence>MRTIKRTAQFKLDYKREKHRKHGINLDDVLLKAVKYLIADIILPIHMRDHALIEIVILSRI</sequence>
<dbReference type="InterPro" id="IPR004386">
    <property type="entry name" value="Toxin_YafQ-like"/>
</dbReference>
<dbReference type="Proteomes" id="UP001642485">
    <property type="component" value="Chromosome"/>
</dbReference>
<dbReference type="InterPro" id="IPR035093">
    <property type="entry name" value="RelE/ParE_toxin_dom_sf"/>
</dbReference>
<dbReference type="RefSeq" id="WP_010422884.1">
    <property type="nucleotide sequence ID" value="NZ_OY974080.1"/>
</dbReference>
<keyword evidence="2" id="KW-1185">Reference proteome</keyword>
<accession>A0ABP0T5T1</accession>
<name>A0ABP0T5T1_RICHE</name>
<dbReference type="Gene3D" id="3.30.2310.20">
    <property type="entry name" value="RelE-like"/>
    <property type="match status" value="1"/>
</dbReference>
<dbReference type="SUPFAM" id="SSF143011">
    <property type="entry name" value="RelE-like"/>
    <property type="match status" value="1"/>
</dbReference>
<proteinExistence type="predicted"/>
<protein>
    <submittedName>
        <fullName evidence="1">Type II toxin-antitoxin system YafQ family toxin</fullName>
    </submittedName>
</protein>